<dbReference type="Gene3D" id="1.20.1280.290">
    <property type="match status" value="1"/>
</dbReference>
<evidence type="ECO:0000256" key="2">
    <source>
        <dbReference type="SAM" id="Phobius"/>
    </source>
</evidence>
<evidence type="ECO:0000256" key="1">
    <source>
        <dbReference type="SAM" id="MobiDB-lite"/>
    </source>
</evidence>
<feature type="transmembrane region" description="Helical" evidence="2">
    <location>
        <begin position="223"/>
        <end position="242"/>
    </location>
</feature>
<accession>A0AAW1C9Q9</accession>
<dbReference type="Proteomes" id="UP001474421">
    <property type="component" value="Unassembled WGS sequence"/>
</dbReference>
<evidence type="ECO:0000313" key="4">
    <source>
        <dbReference type="Proteomes" id="UP001474421"/>
    </source>
</evidence>
<sequence>MGSEIDGLRSTTSAGTPLPATSSAGDLASYSSLSLSSRSGRSPLVISQNLVKASSKLHGEEQEALKRDQVQQDKIWREVVEAERKATKYWYQNWSFLKDYDPQGKKKVSVQLPEYIPIFSDKIPNTTNRVIGSRMNTDLAPLRSLPRWRKREEAMDAGRLLLEAANWSTIAACLVLKLPQGAALVAARSARGVSLESLLLELGGFLVCLRYMSYYRYPQLTYVEYPLMILQDIILCLLVLHFNGKMKHALPYTVIFVAGWYAITLQEWILDLSMILSTVVSAASKLAQLRCLWQTKDSEQVSATTWGLATYTCAARIFTTLMTTKDTTVLIRFVVMMALNVWVIATILKYRKAKKQD</sequence>
<dbReference type="InterPro" id="IPR020339">
    <property type="entry name" value="C20orf85-like"/>
</dbReference>
<dbReference type="Pfam" id="PF14945">
    <property type="entry name" value="LLC1"/>
    <property type="match status" value="1"/>
</dbReference>
<dbReference type="PANTHER" id="PTHR12226">
    <property type="entry name" value="MANNOSE-P-DOLICHOL UTILIZATION DEFECT 1 LEC35 -RELATED"/>
    <property type="match status" value="1"/>
</dbReference>
<name>A0AAW1C9Q9_CROAD</name>
<feature type="transmembrane region" description="Helical" evidence="2">
    <location>
        <begin position="329"/>
        <end position="348"/>
    </location>
</feature>
<dbReference type="PANTHER" id="PTHR12226:SF3">
    <property type="entry name" value="SOLUTE CARRIER FAMILY 66 MEMBER 3"/>
    <property type="match status" value="1"/>
</dbReference>
<reference evidence="3 4" key="1">
    <citation type="journal article" date="2024" name="Proc. Natl. Acad. Sci. U.S.A.">
        <title>The genetic regulatory architecture and epigenomic basis for age-related changes in rattlesnake venom.</title>
        <authorList>
            <person name="Hogan M.P."/>
            <person name="Holding M.L."/>
            <person name="Nystrom G.S."/>
            <person name="Colston T.J."/>
            <person name="Bartlett D.A."/>
            <person name="Mason A.J."/>
            <person name="Ellsworth S.A."/>
            <person name="Rautsaw R.M."/>
            <person name="Lawrence K.C."/>
            <person name="Strickland J.L."/>
            <person name="He B."/>
            <person name="Fraser P."/>
            <person name="Margres M.J."/>
            <person name="Gilbert D.M."/>
            <person name="Gibbs H.L."/>
            <person name="Parkinson C.L."/>
            <person name="Rokyta D.R."/>
        </authorList>
    </citation>
    <scope>NUCLEOTIDE SEQUENCE [LARGE SCALE GENOMIC DNA]</scope>
    <source>
        <strain evidence="3">DRR0105</strain>
    </source>
</reference>
<keyword evidence="2" id="KW-1133">Transmembrane helix</keyword>
<dbReference type="EMBL" id="JAOTOJ010000001">
    <property type="protein sequence ID" value="KAK9411241.1"/>
    <property type="molecule type" value="Genomic_DNA"/>
</dbReference>
<keyword evidence="2" id="KW-0472">Membrane</keyword>
<evidence type="ECO:0000313" key="3">
    <source>
        <dbReference type="EMBL" id="KAK9411241.1"/>
    </source>
</evidence>
<protein>
    <submittedName>
        <fullName evidence="3">PQ-loop repeat-containing protein 3-like</fullName>
    </submittedName>
</protein>
<organism evidence="3 4">
    <name type="scientific">Crotalus adamanteus</name>
    <name type="common">Eastern diamondback rattlesnake</name>
    <dbReference type="NCBI Taxonomy" id="8729"/>
    <lineage>
        <taxon>Eukaryota</taxon>
        <taxon>Metazoa</taxon>
        <taxon>Chordata</taxon>
        <taxon>Craniata</taxon>
        <taxon>Vertebrata</taxon>
        <taxon>Euteleostomi</taxon>
        <taxon>Lepidosauria</taxon>
        <taxon>Squamata</taxon>
        <taxon>Bifurcata</taxon>
        <taxon>Unidentata</taxon>
        <taxon>Episquamata</taxon>
        <taxon>Toxicofera</taxon>
        <taxon>Serpentes</taxon>
        <taxon>Colubroidea</taxon>
        <taxon>Viperidae</taxon>
        <taxon>Crotalinae</taxon>
        <taxon>Crotalus</taxon>
    </lineage>
</organism>
<feature type="region of interest" description="Disordered" evidence="1">
    <location>
        <begin position="1"/>
        <end position="26"/>
    </location>
</feature>
<gene>
    <name evidence="3" type="ORF">NXF25_002416</name>
</gene>
<feature type="transmembrane region" description="Helical" evidence="2">
    <location>
        <begin position="249"/>
        <end position="269"/>
    </location>
</feature>
<feature type="compositionally biased region" description="Polar residues" evidence="1">
    <location>
        <begin position="9"/>
        <end position="21"/>
    </location>
</feature>
<keyword evidence="2" id="KW-0812">Transmembrane</keyword>
<dbReference type="InterPro" id="IPR016817">
    <property type="entry name" value="MannP-dilichol_defect-1"/>
</dbReference>
<keyword evidence="4" id="KW-1185">Reference proteome</keyword>
<proteinExistence type="predicted"/>
<dbReference type="AlphaFoldDB" id="A0AAW1C9Q9"/>
<comment type="caution">
    <text evidence="3">The sequence shown here is derived from an EMBL/GenBank/DDBJ whole genome shotgun (WGS) entry which is preliminary data.</text>
</comment>